<feature type="compositionally biased region" description="Low complexity" evidence="1">
    <location>
        <begin position="236"/>
        <end position="253"/>
    </location>
</feature>
<sequence>MANPWQYYYQQKPANSGSRDTTREEGRCFYIAVHPSNPANPTAVPRGDWQYPPPHSNQKQRSNQPSPSTYECILSIAVYQTPGSAAYFVPAQTVMPQYQPFPQSALPAYASGNRPHHSARHFEDNTSENAYAEQRAHLAEIQSAHERGNHLRTAANQPGEKAVDNGDVVRGPSLQPTPEVIQSHRYIVEEPGAIEPAQQRQLAERQESGTNYIEVIPQVSVGEPSCHMLSPAPREYSYQPTSPSGYGYSSAPSFEDSTQPTAQPTYEAHEPRSAIRRENSTRIDLRVRFEELPESGERKPQERPSKSYGELERASALRKLEETNVHLGELCGFFVQIRRTLRQKKKSTTARNLHKSFLRGVEEREWKTLASLSEDEFVALWVYCLMPCLDEKR</sequence>
<gene>
    <name evidence="2" type="ORF">BU16DRAFT_618191</name>
</gene>
<dbReference type="OrthoDB" id="10629486at2759"/>
<evidence type="ECO:0000313" key="3">
    <source>
        <dbReference type="Proteomes" id="UP000799750"/>
    </source>
</evidence>
<proteinExistence type="predicted"/>
<feature type="region of interest" description="Disordered" evidence="1">
    <location>
        <begin position="231"/>
        <end position="310"/>
    </location>
</feature>
<feature type="compositionally biased region" description="Polar residues" evidence="1">
    <location>
        <begin position="8"/>
        <end position="19"/>
    </location>
</feature>
<feature type="compositionally biased region" description="Basic and acidic residues" evidence="1">
    <location>
        <begin position="267"/>
        <end position="310"/>
    </location>
</feature>
<protein>
    <submittedName>
        <fullName evidence="2">Uncharacterized protein</fullName>
    </submittedName>
</protein>
<feature type="compositionally biased region" description="Polar residues" evidence="1">
    <location>
        <begin position="56"/>
        <end position="67"/>
    </location>
</feature>
<feature type="region of interest" description="Disordered" evidence="1">
    <location>
        <begin position="1"/>
        <end position="67"/>
    </location>
</feature>
<dbReference type="Proteomes" id="UP000799750">
    <property type="component" value="Unassembled WGS sequence"/>
</dbReference>
<evidence type="ECO:0000256" key="1">
    <source>
        <dbReference type="SAM" id="MobiDB-lite"/>
    </source>
</evidence>
<reference evidence="2" key="1">
    <citation type="journal article" date="2020" name="Stud. Mycol.">
        <title>101 Dothideomycetes genomes: a test case for predicting lifestyles and emergence of pathogens.</title>
        <authorList>
            <person name="Haridas S."/>
            <person name="Albert R."/>
            <person name="Binder M."/>
            <person name="Bloem J."/>
            <person name="Labutti K."/>
            <person name="Salamov A."/>
            <person name="Andreopoulos B."/>
            <person name="Baker S."/>
            <person name="Barry K."/>
            <person name="Bills G."/>
            <person name="Bluhm B."/>
            <person name="Cannon C."/>
            <person name="Castanera R."/>
            <person name="Culley D."/>
            <person name="Daum C."/>
            <person name="Ezra D."/>
            <person name="Gonzalez J."/>
            <person name="Henrissat B."/>
            <person name="Kuo A."/>
            <person name="Liang C."/>
            <person name="Lipzen A."/>
            <person name="Lutzoni F."/>
            <person name="Magnuson J."/>
            <person name="Mondo S."/>
            <person name="Nolan M."/>
            <person name="Ohm R."/>
            <person name="Pangilinan J."/>
            <person name="Park H.-J."/>
            <person name="Ramirez L."/>
            <person name="Alfaro M."/>
            <person name="Sun H."/>
            <person name="Tritt A."/>
            <person name="Yoshinaga Y."/>
            <person name="Zwiers L.-H."/>
            <person name="Turgeon B."/>
            <person name="Goodwin S."/>
            <person name="Spatafora J."/>
            <person name="Crous P."/>
            <person name="Grigoriev I."/>
        </authorList>
    </citation>
    <scope>NUCLEOTIDE SEQUENCE</scope>
    <source>
        <strain evidence="2">CBS 269.34</strain>
    </source>
</reference>
<name>A0A6A6QTS7_9PEZI</name>
<feature type="compositionally biased region" description="Polar residues" evidence="1">
    <location>
        <begin position="255"/>
        <end position="264"/>
    </location>
</feature>
<feature type="region of interest" description="Disordered" evidence="1">
    <location>
        <begin position="154"/>
        <end position="176"/>
    </location>
</feature>
<dbReference type="EMBL" id="MU004189">
    <property type="protein sequence ID" value="KAF2495360.1"/>
    <property type="molecule type" value="Genomic_DNA"/>
</dbReference>
<dbReference type="AlphaFoldDB" id="A0A6A6QTS7"/>
<keyword evidence="3" id="KW-1185">Reference proteome</keyword>
<evidence type="ECO:0000313" key="2">
    <source>
        <dbReference type="EMBL" id="KAF2495360.1"/>
    </source>
</evidence>
<organism evidence="2 3">
    <name type="scientific">Lophium mytilinum</name>
    <dbReference type="NCBI Taxonomy" id="390894"/>
    <lineage>
        <taxon>Eukaryota</taxon>
        <taxon>Fungi</taxon>
        <taxon>Dikarya</taxon>
        <taxon>Ascomycota</taxon>
        <taxon>Pezizomycotina</taxon>
        <taxon>Dothideomycetes</taxon>
        <taxon>Pleosporomycetidae</taxon>
        <taxon>Mytilinidiales</taxon>
        <taxon>Mytilinidiaceae</taxon>
        <taxon>Lophium</taxon>
    </lineage>
</organism>
<accession>A0A6A6QTS7</accession>